<dbReference type="InterPro" id="IPR036380">
    <property type="entry name" value="Isochorismatase-like_sf"/>
</dbReference>
<dbReference type="PANTHER" id="PTHR47297">
    <property type="match status" value="1"/>
</dbReference>
<dbReference type="SUPFAM" id="SSF52499">
    <property type="entry name" value="Isochorismatase-like hydrolases"/>
    <property type="match status" value="1"/>
</dbReference>
<dbReference type="KEGG" id="sman:C12CBH8_04800"/>
<dbReference type="AlphaFoldDB" id="A0A7I8CZB8"/>
<dbReference type="Gene3D" id="3.40.50.850">
    <property type="entry name" value="Isochorismatase-like"/>
    <property type="match status" value="1"/>
</dbReference>
<dbReference type="EMBL" id="AP023321">
    <property type="protein sequence ID" value="BCI59841.1"/>
    <property type="molecule type" value="Genomic_DNA"/>
</dbReference>
<evidence type="ECO:0000259" key="1">
    <source>
        <dbReference type="Pfam" id="PF00857"/>
    </source>
</evidence>
<dbReference type="Proteomes" id="UP000593890">
    <property type="component" value="Chromosome"/>
</dbReference>
<dbReference type="Pfam" id="PF00857">
    <property type="entry name" value="Isochorismatase"/>
    <property type="match status" value="1"/>
</dbReference>
<evidence type="ECO:0000313" key="3">
    <source>
        <dbReference type="Proteomes" id="UP000593890"/>
    </source>
</evidence>
<keyword evidence="3" id="KW-1185">Reference proteome</keyword>
<dbReference type="GO" id="GO:0008936">
    <property type="term" value="F:nicotinamidase activity"/>
    <property type="evidence" value="ECO:0007669"/>
    <property type="project" value="InterPro"/>
</dbReference>
<proteinExistence type="predicted"/>
<dbReference type="CDD" id="cd00431">
    <property type="entry name" value="cysteine_hydrolases"/>
    <property type="match status" value="1"/>
</dbReference>
<dbReference type="RefSeq" id="WP_090265828.1">
    <property type="nucleotide sequence ID" value="NZ_AP023321.1"/>
</dbReference>
<feature type="domain" description="Isochorismatase-like" evidence="1">
    <location>
        <begin position="40"/>
        <end position="168"/>
    </location>
</feature>
<accession>A0A7I8CZB8</accession>
<dbReference type="InterPro" id="IPR044717">
    <property type="entry name" value="NIC1"/>
</dbReference>
<dbReference type="InterPro" id="IPR000868">
    <property type="entry name" value="Isochorismatase-like_dom"/>
</dbReference>
<organism evidence="2 3">
    <name type="scientific">Solibaculum mannosilyticum</name>
    <dbReference type="NCBI Taxonomy" id="2780922"/>
    <lineage>
        <taxon>Bacteria</taxon>
        <taxon>Bacillati</taxon>
        <taxon>Bacillota</taxon>
        <taxon>Clostridia</taxon>
        <taxon>Eubacteriales</taxon>
        <taxon>Oscillospiraceae</taxon>
        <taxon>Solibaculum</taxon>
    </lineage>
</organism>
<dbReference type="GO" id="GO:0019365">
    <property type="term" value="P:pyridine nucleotide salvage"/>
    <property type="evidence" value="ECO:0007669"/>
    <property type="project" value="InterPro"/>
</dbReference>
<protein>
    <submittedName>
        <fullName evidence="2">Nicotinamidase</fullName>
    </submittedName>
</protein>
<sequence>MQIGSRQDFLQQGAEALDEIYDWVQSLEPISVGELSPKNSALLVVDMVNGFAKGGAMSGPRVKDLIPAVTEAAHAFCKAGIPVVNFADCHGGQSPEFEAYPIHCVKGDWESQVVEEIAAVPHVLIEKNSTNGLLEPEFIEWLTKHPHIHCFVLSGDCTDICVYQLAVGLKTWFNRQDRKSRIIVPAGLVDTFDGPGHRADFVNALSLYSMSSNGVEVSSSLTW</sequence>
<dbReference type="PANTHER" id="PTHR47297:SF2">
    <property type="entry name" value="OS02G0606800 PROTEIN"/>
    <property type="match status" value="1"/>
</dbReference>
<reference evidence="3" key="1">
    <citation type="submission" date="2020-07" db="EMBL/GenBank/DDBJ databases">
        <title>Complete genome sequencing of Clostridia bacterium strain 12CBH8.</title>
        <authorList>
            <person name="Sakamoto M."/>
            <person name="Murakami T."/>
            <person name="Mori H."/>
        </authorList>
    </citation>
    <scope>NUCLEOTIDE SEQUENCE [LARGE SCALE GENOMIC DNA]</scope>
    <source>
        <strain evidence="3">12CBH8</strain>
    </source>
</reference>
<evidence type="ECO:0000313" key="2">
    <source>
        <dbReference type="EMBL" id="BCI59841.1"/>
    </source>
</evidence>
<gene>
    <name evidence="2" type="ORF">C12CBH8_04800</name>
</gene>
<name>A0A7I8CZB8_9FIRM</name>